<name>A0A178MQ19_9PROT</name>
<dbReference type="Pfam" id="PF12146">
    <property type="entry name" value="Hydrolase_4"/>
    <property type="match status" value="1"/>
</dbReference>
<dbReference type="InterPro" id="IPR050266">
    <property type="entry name" value="AB_hydrolase_sf"/>
</dbReference>
<sequence>MSRRLLGWMWSLAVVAGAMVVGLVGPADAAAVMTEEFTISGHKPDVRLYLRNKHPDELNNAKANKTVLFIHGASYPAHSSFDLAVEGKSWMDWMAERGFDVYALDIRGYGKSSRPAAMSQTPEANAPVVDTTQAVEDVAAAVDFILSRRSTDKLVLVGWSWGATVAGTYATQTPQRVERLVLYAPQWLRDVAPPSEADIARVPAWRSVDPRLARDIWLKSVPEAKRDTVLPKSVFTTWMNATLNSDKEPAMPGTVRAPNGVVADTMKYWAMGKPRWKPESVSVPCLVIQGEWDSEAPPAMGMTVFNRLSQTPLKRYVMVGETTHAALFEANRHQLYNAVKEFLETPVQ</sequence>
<evidence type="ECO:0000313" key="2">
    <source>
        <dbReference type="EMBL" id="OAN50198.1"/>
    </source>
</evidence>
<dbReference type="PANTHER" id="PTHR43798:SF33">
    <property type="entry name" value="HYDROLASE, PUTATIVE (AFU_ORTHOLOGUE AFUA_2G14860)-RELATED"/>
    <property type="match status" value="1"/>
</dbReference>
<dbReference type="GO" id="GO:0016787">
    <property type="term" value="F:hydrolase activity"/>
    <property type="evidence" value="ECO:0007669"/>
    <property type="project" value="UniProtKB-KW"/>
</dbReference>
<evidence type="ECO:0000313" key="3">
    <source>
        <dbReference type="Proteomes" id="UP000078428"/>
    </source>
</evidence>
<dbReference type="OrthoDB" id="5492442at2"/>
<keyword evidence="3" id="KW-1185">Reference proteome</keyword>
<dbReference type="InterPro" id="IPR022742">
    <property type="entry name" value="Hydrolase_4"/>
</dbReference>
<dbReference type="RefSeq" id="WP_068492529.1">
    <property type="nucleotide sequence ID" value="NZ_LWQT01000055.1"/>
</dbReference>
<dbReference type="STRING" id="1285242.A6A04_01965"/>
<gene>
    <name evidence="2" type="ORF">A6A04_01965</name>
</gene>
<organism evidence="2 3">
    <name type="scientific">Paramagnetospirillum marisnigri</name>
    <dbReference type="NCBI Taxonomy" id="1285242"/>
    <lineage>
        <taxon>Bacteria</taxon>
        <taxon>Pseudomonadati</taxon>
        <taxon>Pseudomonadota</taxon>
        <taxon>Alphaproteobacteria</taxon>
        <taxon>Rhodospirillales</taxon>
        <taxon>Magnetospirillaceae</taxon>
        <taxon>Paramagnetospirillum</taxon>
    </lineage>
</organism>
<accession>A0A178MQ19</accession>
<evidence type="ECO:0000259" key="1">
    <source>
        <dbReference type="Pfam" id="PF12146"/>
    </source>
</evidence>
<reference evidence="2 3" key="1">
    <citation type="submission" date="2016-04" db="EMBL/GenBank/DDBJ databases">
        <title>Draft genome sequence of freshwater magnetotactic bacteria Magnetospirillum marisnigri SP-1 and Magnetospirillum moscoviense BB-1.</title>
        <authorList>
            <person name="Koziaeva V."/>
            <person name="Dziuba M.V."/>
            <person name="Ivanov T.M."/>
            <person name="Kuznetsov B."/>
            <person name="Grouzdev D.S."/>
        </authorList>
    </citation>
    <scope>NUCLEOTIDE SEQUENCE [LARGE SCALE GENOMIC DNA]</scope>
    <source>
        <strain evidence="2 3">SP-1</strain>
    </source>
</reference>
<comment type="caution">
    <text evidence="2">The sequence shown here is derived from an EMBL/GenBank/DDBJ whole genome shotgun (WGS) entry which is preliminary data.</text>
</comment>
<dbReference type="InterPro" id="IPR029058">
    <property type="entry name" value="AB_hydrolase_fold"/>
</dbReference>
<keyword evidence="2" id="KW-0378">Hydrolase</keyword>
<proteinExistence type="predicted"/>
<dbReference type="Proteomes" id="UP000078428">
    <property type="component" value="Unassembled WGS sequence"/>
</dbReference>
<dbReference type="Gene3D" id="3.40.50.1820">
    <property type="entry name" value="alpha/beta hydrolase"/>
    <property type="match status" value="1"/>
</dbReference>
<dbReference type="PANTHER" id="PTHR43798">
    <property type="entry name" value="MONOACYLGLYCEROL LIPASE"/>
    <property type="match status" value="1"/>
</dbReference>
<protein>
    <submittedName>
        <fullName evidence="2">Hydrolase</fullName>
    </submittedName>
</protein>
<dbReference type="AlphaFoldDB" id="A0A178MQ19"/>
<dbReference type="EMBL" id="LWQT01000055">
    <property type="protein sequence ID" value="OAN50198.1"/>
    <property type="molecule type" value="Genomic_DNA"/>
</dbReference>
<dbReference type="GO" id="GO:0016020">
    <property type="term" value="C:membrane"/>
    <property type="evidence" value="ECO:0007669"/>
    <property type="project" value="TreeGrafter"/>
</dbReference>
<feature type="domain" description="Serine aminopeptidase S33" evidence="1">
    <location>
        <begin position="89"/>
        <end position="330"/>
    </location>
</feature>
<dbReference type="SUPFAM" id="SSF53474">
    <property type="entry name" value="alpha/beta-Hydrolases"/>
    <property type="match status" value="1"/>
</dbReference>